<evidence type="ECO:0000256" key="2">
    <source>
        <dbReference type="ARBA" id="ARBA00007209"/>
    </source>
</evidence>
<sequence length="795" mass="89799">MYNLSEDFFRQTTLREPAAPLASDVGVVEGVSEAESFDKEAMVRSVHQLEDILRRPISDELLRKVCFSEMLLVCDGSETIVGGAAISVSLIAEEVLAAFSSTRLTFLGHSTAESELMSFADRNCRPLQERKCETLFSGTTRQVGGLWEKQIQLYFDEAHNVTAYRQESNGLRTESFHGMLSGPDGKAADNSDMRQTILPDGLQLLLLRYLVLSNFVGEICSQTIDVQGRVGNCIHKIAAAVPVPKSRRQSNASEEAVKEVRKTTWYSDGTVPEESVSHYDSTTGRLLRHGWNGSNYILIANPLGKTAPTGLMDLARSMQDYVQALSSVIKNRASVKEFLDDVHCSVKEMERLKIEMAQLNCPPCTPCASVCIEHQPIQTETSIDNPFHKPREPTAADIHAYQQELQTSPVGLPASDPPPYLPQRVGNSDGYPLAKPMGPIGPWATGRVDWGALSGQTGTRPVVNQYSITRYSVDEWRQRNANMINACESTVDQSVQVENATNECLERRTGRPDTELIRDRPEEELIQEISLISEIKAILLQTLANIEQQQSDNRAVRQRMEFDWSEKKVAHENDAINCNLRNQSTNTLFKPGATRCSNEQSTEIYWEKFTRETLDMYQNCRHKSEQLRNTLDAILTNAARDLRTQADSVERALATRISCMEEIREKLEIDLRTILQRLADTEIQIEKLKVAIRNMDYSMMVVQTRLDNRNQRPRVENCRDQPQNLLIAEVKSLEVGTSAMNAQLKQEEDVKQELINRRNELEREIMLKRRTIAIDRDRCQLLRSHFPSSTALSGY</sequence>
<dbReference type="AlphaFoldDB" id="A0A182Y659"/>
<dbReference type="GO" id="GO:0060294">
    <property type="term" value="P:cilium movement involved in cell motility"/>
    <property type="evidence" value="ECO:0007669"/>
    <property type="project" value="InterPro"/>
</dbReference>
<evidence type="ECO:0000313" key="5">
    <source>
        <dbReference type="EnsemblMetazoa" id="ASTEI03945-PA"/>
    </source>
</evidence>
<dbReference type="InterPro" id="IPR048256">
    <property type="entry name" value="Tektin-like"/>
</dbReference>
<evidence type="ECO:0000256" key="4">
    <source>
        <dbReference type="ARBA" id="ARBA00023054"/>
    </source>
</evidence>
<comment type="similarity">
    <text evidence="2">Belongs to the tektin family.</text>
</comment>
<dbReference type="GO" id="GO:0060271">
    <property type="term" value="P:cilium assembly"/>
    <property type="evidence" value="ECO:0007669"/>
    <property type="project" value="TreeGrafter"/>
</dbReference>
<keyword evidence="3" id="KW-0963">Cytoplasm</keyword>
<dbReference type="PANTHER" id="PTHR19960:SF12">
    <property type="entry name" value="TEKTIN-4"/>
    <property type="match status" value="1"/>
</dbReference>
<dbReference type="STRING" id="30069.A0A182Y659"/>
<dbReference type="PANTHER" id="PTHR19960">
    <property type="entry name" value="TEKTIN"/>
    <property type="match status" value="1"/>
</dbReference>
<accession>A0A182Y659</accession>
<dbReference type="VEuPathDB" id="VectorBase:ASTEI20_030804"/>
<keyword evidence="4" id="KW-0175">Coiled coil</keyword>
<dbReference type="PRINTS" id="PR00511">
    <property type="entry name" value="TEKTIN"/>
</dbReference>
<reference evidence="5" key="2">
    <citation type="submission" date="2020-05" db="UniProtKB">
        <authorList>
            <consortium name="EnsemblMetazoa"/>
        </authorList>
    </citation>
    <scope>IDENTIFICATION</scope>
    <source>
        <strain evidence="5">Indian</strain>
    </source>
</reference>
<dbReference type="OMA" id="KMAHEND"/>
<evidence type="ECO:0000313" key="6">
    <source>
        <dbReference type="Proteomes" id="UP000076408"/>
    </source>
</evidence>
<dbReference type="VEuPathDB" id="VectorBase:ASTEI03945"/>
<dbReference type="Proteomes" id="UP000076408">
    <property type="component" value="Unassembled WGS sequence"/>
</dbReference>
<evidence type="ECO:0000256" key="1">
    <source>
        <dbReference type="ARBA" id="ARBA00004496"/>
    </source>
</evidence>
<evidence type="ECO:0000256" key="3">
    <source>
        <dbReference type="ARBA" id="ARBA00022490"/>
    </source>
</evidence>
<dbReference type="GO" id="GO:0005737">
    <property type="term" value="C:cytoplasm"/>
    <property type="evidence" value="ECO:0007669"/>
    <property type="project" value="UniProtKB-SubCell"/>
</dbReference>
<name>A0A182Y659_ANOST</name>
<comment type="subcellular location">
    <subcellularLocation>
        <location evidence="1">Cytoplasm</location>
    </subcellularLocation>
</comment>
<dbReference type="VEuPathDB" id="VectorBase:ASTE003164"/>
<dbReference type="Pfam" id="PF03148">
    <property type="entry name" value="Tektin"/>
    <property type="match status" value="1"/>
</dbReference>
<dbReference type="GO" id="GO:0005929">
    <property type="term" value="C:cilium"/>
    <property type="evidence" value="ECO:0007669"/>
    <property type="project" value="UniProtKB-ARBA"/>
</dbReference>
<dbReference type="GO" id="GO:0005634">
    <property type="term" value="C:nucleus"/>
    <property type="evidence" value="ECO:0007669"/>
    <property type="project" value="TreeGrafter"/>
</dbReference>
<protein>
    <recommendedName>
        <fullName evidence="7">Tektin</fullName>
    </recommendedName>
</protein>
<dbReference type="GO" id="GO:0015630">
    <property type="term" value="C:microtubule cytoskeleton"/>
    <property type="evidence" value="ECO:0007669"/>
    <property type="project" value="TreeGrafter"/>
</dbReference>
<keyword evidence="6" id="KW-1185">Reference proteome</keyword>
<evidence type="ECO:0008006" key="7">
    <source>
        <dbReference type="Google" id="ProtNLM"/>
    </source>
</evidence>
<dbReference type="EnsemblMetazoa" id="ASTEI03945-RA">
    <property type="protein sequence ID" value="ASTEI03945-PA"/>
    <property type="gene ID" value="ASTEI03945"/>
</dbReference>
<organism evidence="5 6">
    <name type="scientific">Anopheles stephensi</name>
    <name type="common">Indo-Pakistan malaria mosquito</name>
    <dbReference type="NCBI Taxonomy" id="30069"/>
    <lineage>
        <taxon>Eukaryota</taxon>
        <taxon>Metazoa</taxon>
        <taxon>Ecdysozoa</taxon>
        <taxon>Arthropoda</taxon>
        <taxon>Hexapoda</taxon>
        <taxon>Insecta</taxon>
        <taxon>Pterygota</taxon>
        <taxon>Neoptera</taxon>
        <taxon>Endopterygota</taxon>
        <taxon>Diptera</taxon>
        <taxon>Nematocera</taxon>
        <taxon>Culicoidea</taxon>
        <taxon>Culicidae</taxon>
        <taxon>Anophelinae</taxon>
        <taxon>Anopheles</taxon>
    </lineage>
</organism>
<reference evidence="6" key="1">
    <citation type="journal article" date="2014" name="Genome Biol.">
        <title>Genome analysis of a major urban malaria vector mosquito, Anopheles stephensi.</title>
        <authorList>
            <person name="Jiang X."/>
            <person name="Peery A."/>
            <person name="Hall A.B."/>
            <person name="Sharma A."/>
            <person name="Chen X.G."/>
            <person name="Waterhouse R.M."/>
            <person name="Komissarov A."/>
            <person name="Riehle M.M."/>
            <person name="Shouche Y."/>
            <person name="Sharakhova M.V."/>
            <person name="Lawson D."/>
            <person name="Pakpour N."/>
            <person name="Arensburger P."/>
            <person name="Davidson V.L."/>
            <person name="Eiglmeier K."/>
            <person name="Emrich S."/>
            <person name="George P."/>
            <person name="Kennedy R.C."/>
            <person name="Mane S.P."/>
            <person name="Maslen G."/>
            <person name="Oringanje C."/>
            <person name="Qi Y."/>
            <person name="Settlage R."/>
            <person name="Tojo M."/>
            <person name="Tubio J.M."/>
            <person name="Unger M.F."/>
            <person name="Wang B."/>
            <person name="Vernick K.D."/>
            <person name="Ribeiro J.M."/>
            <person name="James A.A."/>
            <person name="Michel K."/>
            <person name="Riehle M.A."/>
            <person name="Luckhart S."/>
            <person name="Sharakhov I.V."/>
            <person name="Tu Z."/>
        </authorList>
    </citation>
    <scope>NUCLEOTIDE SEQUENCE [LARGE SCALE GENOMIC DNA]</scope>
    <source>
        <strain evidence="6">Indian</strain>
    </source>
</reference>
<proteinExistence type="inferred from homology"/>
<dbReference type="InterPro" id="IPR000435">
    <property type="entry name" value="Tektins"/>
</dbReference>